<dbReference type="Proteomes" id="UP001054837">
    <property type="component" value="Unassembled WGS sequence"/>
</dbReference>
<sequence>MRSQHDGARLQYGKYICSHLNMSFRRQRARRVGPGAQQAIPPSFISDRSSLRNCLDEGQGRKYPFFFVYISKGYDVGEENGWKSKFIIIRAHGVVDS</sequence>
<gene>
    <name evidence="1" type="ORF">CDAR_386421</name>
</gene>
<organism evidence="1 2">
    <name type="scientific">Caerostris darwini</name>
    <dbReference type="NCBI Taxonomy" id="1538125"/>
    <lineage>
        <taxon>Eukaryota</taxon>
        <taxon>Metazoa</taxon>
        <taxon>Ecdysozoa</taxon>
        <taxon>Arthropoda</taxon>
        <taxon>Chelicerata</taxon>
        <taxon>Arachnida</taxon>
        <taxon>Araneae</taxon>
        <taxon>Araneomorphae</taxon>
        <taxon>Entelegynae</taxon>
        <taxon>Araneoidea</taxon>
        <taxon>Araneidae</taxon>
        <taxon>Caerostris</taxon>
    </lineage>
</organism>
<dbReference type="AlphaFoldDB" id="A0AAV4QGX4"/>
<evidence type="ECO:0000313" key="2">
    <source>
        <dbReference type="Proteomes" id="UP001054837"/>
    </source>
</evidence>
<reference evidence="1 2" key="1">
    <citation type="submission" date="2021-06" db="EMBL/GenBank/DDBJ databases">
        <title>Caerostris darwini draft genome.</title>
        <authorList>
            <person name="Kono N."/>
            <person name="Arakawa K."/>
        </authorList>
    </citation>
    <scope>NUCLEOTIDE SEQUENCE [LARGE SCALE GENOMIC DNA]</scope>
</reference>
<evidence type="ECO:0000313" key="1">
    <source>
        <dbReference type="EMBL" id="GIY07517.1"/>
    </source>
</evidence>
<name>A0AAV4QGX4_9ARAC</name>
<comment type="caution">
    <text evidence="1">The sequence shown here is derived from an EMBL/GenBank/DDBJ whole genome shotgun (WGS) entry which is preliminary data.</text>
</comment>
<protein>
    <submittedName>
        <fullName evidence="1">Uncharacterized protein</fullName>
    </submittedName>
</protein>
<proteinExistence type="predicted"/>
<accession>A0AAV4QGX4</accession>
<keyword evidence="2" id="KW-1185">Reference proteome</keyword>
<dbReference type="EMBL" id="BPLQ01004355">
    <property type="protein sequence ID" value="GIY07517.1"/>
    <property type="molecule type" value="Genomic_DNA"/>
</dbReference>